<evidence type="ECO:0000256" key="1">
    <source>
        <dbReference type="SAM" id="Phobius"/>
    </source>
</evidence>
<reference evidence="3" key="2">
    <citation type="submission" date="2010-01" db="EMBL/GenBank/DDBJ databases">
        <title>The complete genome of Conexibacter woesei DSM 14684.</title>
        <authorList>
            <consortium name="US DOE Joint Genome Institute (JGI-PGF)"/>
            <person name="Lucas S."/>
            <person name="Copeland A."/>
            <person name="Lapidus A."/>
            <person name="Glavina del Rio T."/>
            <person name="Dalin E."/>
            <person name="Tice H."/>
            <person name="Bruce D."/>
            <person name="Goodwin L."/>
            <person name="Pitluck S."/>
            <person name="Kyrpides N."/>
            <person name="Mavromatis K."/>
            <person name="Ivanova N."/>
            <person name="Mikhailova N."/>
            <person name="Chertkov O."/>
            <person name="Brettin T."/>
            <person name="Detter J.C."/>
            <person name="Han C."/>
            <person name="Larimer F."/>
            <person name="Land M."/>
            <person name="Hauser L."/>
            <person name="Markowitz V."/>
            <person name="Cheng J.-F."/>
            <person name="Hugenholtz P."/>
            <person name="Woyke T."/>
            <person name="Wu D."/>
            <person name="Pukall R."/>
            <person name="Steenblock K."/>
            <person name="Schneider S."/>
            <person name="Klenk H.-P."/>
            <person name="Eisen J.A."/>
        </authorList>
    </citation>
    <scope>NUCLEOTIDE SEQUENCE [LARGE SCALE GENOMIC DNA]</scope>
    <source>
        <strain evidence="3">DSM 14684 / CIP 108061 / JCM 11494 / NBRC 100937 / ID131577</strain>
    </source>
</reference>
<name>D3F0J1_CONWI</name>
<dbReference type="HOGENOM" id="CLU_3166844_0_0_11"/>
<dbReference type="STRING" id="469383.Cwoe_5520"/>
<gene>
    <name evidence="2" type="ordered locus">Cwoe_5520</name>
</gene>
<dbReference type="Proteomes" id="UP000008229">
    <property type="component" value="Chromosome"/>
</dbReference>
<dbReference type="KEGG" id="cwo:Cwoe_5520"/>
<feature type="transmembrane region" description="Helical" evidence="1">
    <location>
        <begin position="20"/>
        <end position="41"/>
    </location>
</feature>
<organism evidence="2 3">
    <name type="scientific">Conexibacter woesei (strain DSM 14684 / CCUG 47730 / CIP 108061 / JCM 11494 / NBRC 100937 / ID131577)</name>
    <dbReference type="NCBI Taxonomy" id="469383"/>
    <lineage>
        <taxon>Bacteria</taxon>
        <taxon>Bacillati</taxon>
        <taxon>Actinomycetota</taxon>
        <taxon>Thermoleophilia</taxon>
        <taxon>Solirubrobacterales</taxon>
        <taxon>Conexibacteraceae</taxon>
        <taxon>Conexibacter</taxon>
    </lineage>
</organism>
<keyword evidence="1" id="KW-0812">Transmembrane</keyword>
<proteinExistence type="predicted"/>
<accession>D3F0J1</accession>
<evidence type="ECO:0000313" key="3">
    <source>
        <dbReference type="Proteomes" id="UP000008229"/>
    </source>
</evidence>
<evidence type="ECO:0000313" key="2">
    <source>
        <dbReference type="EMBL" id="ADB53925.1"/>
    </source>
</evidence>
<dbReference type="AlphaFoldDB" id="D3F0J1"/>
<keyword evidence="1" id="KW-0472">Membrane</keyword>
<protein>
    <submittedName>
        <fullName evidence="2">Uncharacterized protein</fullName>
    </submittedName>
</protein>
<sequence>MTPDRTLGRWRYWRRGAGPIRWLFVVVGWNTVPAQIITAFGNREDPI</sequence>
<keyword evidence="1" id="KW-1133">Transmembrane helix</keyword>
<keyword evidence="3" id="KW-1185">Reference proteome</keyword>
<reference evidence="2 3" key="1">
    <citation type="journal article" date="2010" name="Stand. Genomic Sci.">
        <title>Complete genome sequence of Conexibacter woesei type strain (ID131577).</title>
        <authorList>
            <person name="Pukall R."/>
            <person name="Lapidus A."/>
            <person name="Glavina Del Rio T."/>
            <person name="Copeland A."/>
            <person name="Tice H."/>
            <person name="Cheng J.-F."/>
            <person name="Lucas S."/>
            <person name="Chen F."/>
            <person name="Nolan M."/>
            <person name="Bruce D."/>
            <person name="Goodwin L."/>
            <person name="Pitluck S."/>
            <person name="Mavromatis K."/>
            <person name="Ivanova N."/>
            <person name="Ovchinnikova G."/>
            <person name="Pati A."/>
            <person name="Chen A."/>
            <person name="Palaniappan K."/>
            <person name="Land M."/>
            <person name="Hauser L."/>
            <person name="Chang Y.-J."/>
            <person name="Jeffries C.D."/>
            <person name="Chain P."/>
            <person name="Meincke L."/>
            <person name="Sims D."/>
            <person name="Brettin T."/>
            <person name="Detter J.C."/>
            <person name="Rohde M."/>
            <person name="Goeker M."/>
            <person name="Bristow J."/>
            <person name="Eisen J.A."/>
            <person name="Markowitz V."/>
            <person name="Kyrpides N.C."/>
            <person name="Klenk H.-P."/>
            <person name="Hugenholtz P."/>
        </authorList>
    </citation>
    <scope>NUCLEOTIDE SEQUENCE [LARGE SCALE GENOMIC DNA]</scope>
    <source>
        <strain evidence="3">DSM 14684 / CIP 108061 / JCM 11494 / NBRC 100937 / ID131577</strain>
    </source>
</reference>
<dbReference type="EMBL" id="CP001854">
    <property type="protein sequence ID" value="ADB53925.1"/>
    <property type="molecule type" value="Genomic_DNA"/>
</dbReference>